<gene>
    <name evidence="2" type="ORF">FQA47_007604</name>
</gene>
<keyword evidence="1" id="KW-1133">Transmembrane helix</keyword>
<keyword evidence="1" id="KW-0812">Transmembrane</keyword>
<protein>
    <submittedName>
        <fullName evidence="2">Uncharacterized protein</fullName>
    </submittedName>
</protein>
<evidence type="ECO:0000313" key="2">
    <source>
        <dbReference type="EMBL" id="KAF6722009.1"/>
    </source>
</evidence>
<evidence type="ECO:0000313" key="3">
    <source>
        <dbReference type="Proteomes" id="UP000646548"/>
    </source>
</evidence>
<dbReference type="Proteomes" id="UP000646548">
    <property type="component" value="Unassembled WGS sequence"/>
</dbReference>
<proteinExistence type="predicted"/>
<dbReference type="EMBL" id="WKFB01000471">
    <property type="protein sequence ID" value="KAF6722009.1"/>
    <property type="molecule type" value="Genomic_DNA"/>
</dbReference>
<reference evidence="2" key="1">
    <citation type="journal article" name="BMC Genomics">
        <title>Long-read sequencing and de novo genome assembly of marine medaka (Oryzias melastigma).</title>
        <authorList>
            <person name="Liang P."/>
            <person name="Saqib H.S.A."/>
            <person name="Ni X."/>
            <person name="Shen Y."/>
        </authorList>
    </citation>
    <scope>NUCLEOTIDE SEQUENCE</scope>
    <source>
        <strain evidence="2">Bigg-433</strain>
    </source>
</reference>
<dbReference type="AlphaFoldDB" id="A0A834F5N3"/>
<sequence length="204" mass="23030">MFPSIHAHESSGHAYMHQVEISRVVWLKPVSVVGVQRRMNMVWLFFIIAVAAGFPCLDGAAFPDLTCTVTKMNDGYFMYQISGKPSSIKHNSSWEENNGIVIVAINSRYNESVVKTVKNDSVELYVCEDFLRYNMHFKKDGRHSKLTATCEANCTHLMTKDPPQVDDLKEQILKILKMSSRLLSLLVTENQEVPELLPAAPALQ</sequence>
<comment type="caution">
    <text evidence="2">The sequence shown here is derived from an EMBL/GenBank/DDBJ whole genome shotgun (WGS) entry which is preliminary data.</text>
</comment>
<keyword evidence="1" id="KW-0472">Membrane</keyword>
<feature type="transmembrane region" description="Helical" evidence="1">
    <location>
        <begin position="41"/>
        <end position="62"/>
    </location>
</feature>
<accession>A0A834F5N3</accession>
<name>A0A834F5N3_ORYME</name>
<evidence type="ECO:0000256" key="1">
    <source>
        <dbReference type="SAM" id="Phobius"/>
    </source>
</evidence>
<organism evidence="2 3">
    <name type="scientific">Oryzias melastigma</name>
    <name type="common">Marine medaka</name>
    <dbReference type="NCBI Taxonomy" id="30732"/>
    <lineage>
        <taxon>Eukaryota</taxon>
        <taxon>Metazoa</taxon>
        <taxon>Chordata</taxon>
        <taxon>Craniata</taxon>
        <taxon>Vertebrata</taxon>
        <taxon>Euteleostomi</taxon>
        <taxon>Actinopterygii</taxon>
        <taxon>Neopterygii</taxon>
        <taxon>Teleostei</taxon>
        <taxon>Neoteleostei</taxon>
        <taxon>Acanthomorphata</taxon>
        <taxon>Ovalentaria</taxon>
        <taxon>Atherinomorphae</taxon>
        <taxon>Beloniformes</taxon>
        <taxon>Adrianichthyidae</taxon>
        <taxon>Oryziinae</taxon>
        <taxon>Oryzias</taxon>
    </lineage>
</organism>